<evidence type="ECO:0000259" key="4">
    <source>
        <dbReference type="Pfam" id="PF03328"/>
    </source>
</evidence>
<dbReference type="GO" id="GO:0046872">
    <property type="term" value="F:metal ion binding"/>
    <property type="evidence" value="ECO:0007669"/>
    <property type="project" value="UniProtKB-KW"/>
</dbReference>
<comment type="caution">
    <text evidence="5">The sequence shown here is derived from an EMBL/GenBank/DDBJ whole genome shotgun (WGS) entry which is preliminary data.</text>
</comment>
<accession>X0YNJ0</accession>
<proteinExistence type="inferred from homology"/>
<dbReference type="InterPro" id="IPR040442">
    <property type="entry name" value="Pyrv_kinase-like_dom_sf"/>
</dbReference>
<dbReference type="PANTHER" id="PTHR30502:SF0">
    <property type="entry name" value="PHOSPHOENOLPYRUVATE CARBOXYLASE FAMILY PROTEIN"/>
    <property type="match status" value="1"/>
</dbReference>
<evidence type="ECO:0000256" key="2">
    <source>
        <dbReference type="ARBA" id="ARBA00022723"/>
    </source>
</evidence>
<dbReference type="InterPro" id="IPR015813">
    <property type="entry name" value="Pyrv/PenolPyrv_kinase-like_dom"/>
</dbReference>
<dbReference type="InterPro" id="IPR050251">
    <property type="entry name" value="HpcH-HpaI_aldolase"/>
</dbReference>
<organism evidence="5">
    <name type="scientific">marine sediment metagenome</name>
    <dbReference type="NCBI Taxonomy" id="412755"/>
    <lineage>
        <taxon>unclassified sequences</taxon>
        <taxon>metagenomes</taxon>
        <taxon>ecological metagenomes</taxon>
    </lineage>
</organism>
<evidence type="ECO:0000313" key="5">
    <source>
        <dbReference type="EMBL" id="GAG50023.1"/>
    </source>
</evidence>
<dbReference type="GO" id="GO:0005737">
    <property type="term" value="C:cytoplasm"/>
    <property type="evidence" value="ECO:0007669"/>
    <property type="project" value="TreeGrafter"/>
</dbReference>
<feature type="domain" description="HpcH/HpaI aldolase/citrate lyase" evidence="4">
    <location>
        <begin position="1"/>
        <end position="201"/>
    </location>
</feature>
<evidence type="ECO:0000256" key="3">
    <source>
        <dbReference type="ARBA" id="ARBA00023239"/>
    </source>
</evidence>
<feature type="non-terminal residue" evidence="5">
    <location>
        <position position="1"/>
    </location>
</feature>
<keyword evidence="3" id="KW-0456">Lyase</keyword>
<protein>
    <recommendedName>
        <fullName evidence="4">HpcH/HpaI aldolase/citrate lyase domain-containing protein</fullName>
    </recommendedName>
</protein>
<sequence>WLCIDMQHGVIDYDTALPMLQAISTTETMPFVRVPWNDSAIIMKMLDAGAYGVIVPMVNSRAEAEAAVAACRYPPQGIRSFGPVRAVYYAGLDYFAYASQEVCCIPQIETTAALENLDEILSVDGVDAVYIGPMDLSISLGLPPQMDGDLPAYAEARQRILEACQRHNVVAGVHSSAATAPKRIAEGFRMVLASSDSGAMARAVGEDVRAVRRTEAGAAGGPTY</sequence>
<reference evidence="5" key="1">
    <citation type="journal article" date="2014" name="Front. Microbiol.">
        <title>High frequency of phylogenetically diverse reductive dehalogenase-homologous genes in deep subseafloor sedimentary metagenomes.</title>
        <authorList>
            <person name="Kawai M."/>
            <person name="Futagami T."/>
            <person name="Toyoda A."/>
            <person name="Takaki Y."/>
            <person name="Nishi S."/>
            <person name="Hori S."/>
            <person name="Arai W."/>
            <person name="Tsubouchi T."/>
            <person name="Morono Y."/>
            <person name="Uchiyama I."/>
            <person name="Ito T."/>
            <person name="Fujiyama A."/>
            <person name="Inagaki F."/>
            <person name="Takami H."/>
        </authorList>
    </citation>
    <scope>NUCLEOTIDE SEQUENCE</scope>
    <source>
        <strain evidence="5">Expedition CK06-06</strain>
    </source>
</reference>
<dbReference type="AlphaFoldDB" id="X0YNJ0"/>
<comment type="similarity">
    <text evidence="1">Belongs to the HpcH/HpaI aldolase family.</text>
</comment>
<gene>
    <name evidence="5" type="ORF">S01H1_79051</name>
</gene>
<dbReference type="InterPro" id="IPR005000">
    <property type="entry name" value="Aldolase/citrate-lyase_domain"/>
</dbReference>
<dbReference type="GO" id="GO:0016832">
    <property type="term" value="F:aldehyde-lyase activity"/>
    <property type="evidence" value="ECO:0007669"/>
    <property type="project" value="TreeGrafter"/>
</dbReference>
<dbReference type="EMBL" id="BARS01053252">
    <property type="protein sequence ID" value="GAG50023.1"/>
    <property type="molecule type" value="Genomic_DNA"/>
</dbReference>
<evidence type="ECO:0000256" key="1">
    <source>
        <dbReference type="ARBA" id="ARBA00005568"/>
    </source>
</evidence>
<name>X0YNJ0_9ZZZZ</name>
<dbReference type="Gene3D" id="3.20.20.60">
    <property type="entry name" value="Phosphoenolpyruvate-binding domains"/>
    <property type="match status" value="1"/>
</dbReference>
<dbReference type="SUPFAM" id="SSF51621">
    <property type="entry name" value="Phosphoenolpyruvate/pyruvate domain"/>
    <property type="match status" value="1"/>
</dbReference>
<dbReference type="Pfam" id="PF03328">
    <property type="entry name" value="HpcH_HpaI"/>
    <property type="match status" value="1"/>
</dbReference>
<dbReference type="PANTHER" id="PTHR30502">
    <property type="entry name" value="2-KETO-3-DEOXY-L-RHAMNONATE ALDOLASE"/>
    <property type="match status" value="1"/>
</dbReference>
<keyword evidence="2" id="KW-0479">Metal-binding</keyword>